<dbReference type="Pfam" id="PF13490">
    <property type="entry name" value="zf-HC2"/>
    <property type="match status" value="1"/>
</dbReference>
<comment type="caution">
    <text evidence="2">The sequence shown here is derived from an EMBL/GenBank/DDBJ whole genome shotgun (WGS) entry which is preliminary data.</text>
</comment>
<evidence type="ECO:0000313" key="3">
    <source>
        <dbReference type="Proteomes" id="UP001284654"/>
    </source>
</evidence>
<organism evidence="2 3">
    <name type="scientific">Acinetobacter indicus</name>
    <dbReference type="NCBI Taxonomy" id="756892"/>
    <lineage>
        <taxon>Bacteria</taxon>
        <taxon>Pseudomonadati</taxon>
        <taxon>Pseudomonadota</taxon>
        <taxon>Gammaproteobacteria</taxon>
        <taxon>Moraxellales</taxon>
        <taxon>Moraxellaceae</taxon>
        <taxon>Acinetobacter</taxon>
    </lineage>
</organism>
<dbReference type="AlphaFoldDB" id="A0AAW8Z2G1"/>
<name>A0AAW8Z2G1_9GAMM</name>
<evidence type="ECO:0000313" key="2">
    <source>
        <dbReference type="EMBL" id="MDV4314486.1"/>
    </source>
</evidence>
<protein>
    <submittedName>
        <fullName evidence="2">Zf-HC2 domain-containing protein</fullName>
    </submittedName>
</protein>
<proteinExistence type="predicted"/>
<dbReference type="InterPro" id="IPR027383">
    <property type="entry name" value="Znf_put"/>
</dbReference>
<dbReference type="Proteomes" id="UP001284654">
    <property type="component" value="Unassembled WGS sequence"/>
</dbReference>
<dbReference type="EMBL" id="JAWJYY010000001">
    <property type="protein sequence ID" value="MDV4314486.1"/>
    <property type="molecule type" value="Genomic_DNA"/>
</dbReference>
<evidence type="ECO:0000259" key="1">
    <source>
        <dbReference type="Pfam" id="PF13490"/>
    </source>
</evidence>
<accession>A0AAW8Z2G1</accession>
<gene>
    <name evidence="2" type="ORF">MSG88_01515</name>
</gene>
<reference evidence="2" key="1">
    <citation type="submission" date="2023-10" db="EMBL/GenBank/DDBJ databases">
        <authorList>
            <person name="Sykes E.M.E."/>
            <person name="Khan I.U.H."/>
            <person name="Kumar A."/>
        </authorList>
    </citation>
    <scope>NUCLEOTIDE SEQUENCE</scope>
    <source>
        <strain evidence="2">IK5</strain>
    </source>
</reference>
<feature type="domain" description="Putative zinc-finger" evidence="1">
    <location>
        <begin position="4"/>
        <end position="38"/>
    </location>
</feature>
<dbReference type="RefSeq" id="WP_317305285.1">
    <property type="nucleotide sequence ID" value="NZ_JAWJYY010000001.1"/>
</dbReference>
<sequence length="67" mass="8027">MLNCHQTTQLLSEKMDRPLSMKEKMSVFMHTSMCSACRNFEKQMGEIRHLSKEFLKQDFVDDKENRK</sequence>